<proteinExistence type="predicted"/>
<accession>A0A7Z7LG95</accession>
<name>A0A7Z7LG95_9BACT</name>
<dbReference type="AlphaFoldDB" id="A0A7Z7LG95"/>
<dbReference type="EMBL" id="LS974202">
    <property type="protein sequence ID" value="SSC12882.1"/>
    <property type="molecule type" value="Genomic_DNA"/>
</dbReference>
<dbReference type="KEGG" id="minf:MESINF_1438"/>
<organism evidence="2 3">
    <name type="scientific">Mesotoga infera</name>
    <dbReference type="NCBI Taxonomy" id="1236046"/>
    <lineage>
        <taxon>Bacteria</taxon>
        <taxon>Thermotogati</taxon>
        <taxon>Thermotogota</taxon>
        <taxon>Thermotogae</taxon>
        <taxon>Kosmotogales</taxon>
        <taxon>Kosmotogaceae</taxon>
        <taxon>Mesotoga</taxon>
    </lineage>
</organism>
<keyword evidence="3" id="KW-1185">Reference proteome</keyword>
<evidence type="ECO:0000313" key="3">
    <source>
        <dbReference type="Proteomes" id="UP000250796"/>
    </source>
</evidence>
<dbReference type="Pfam" id="PF14321">
    <property type="entry name" value="DUF4382"/>
    <property type="match status" value="1"/>
</dbReference>
<evidence type="ECO:0000259" key="1">
    <source>
        <dbReference type="Pfam" id="PF14321"/>
    </source>
</evidence>
<dbReference type="RefSeq" id="WP_169699104.1">
    <property type="nucleotide sequence ID" value="NZ_LS974202.1"/>
</dbReference>
<protein>
    <recommendedName>
        <fullName evidence="1">DUF4382 domain-containing protein</fullName>
    </recommendedName>
</protein>
<sequence length="295" mass="32324">MKRNSFFLLVVLTIFLVSGCFNFPVPKPDENGTVRVSLTDAVIPLEDIEKLEVTIESMVLYGADGATLTEQTPLIVLDEAITVDIMTLIGEEIDLGVFEASGIYNQLRMEISEATLTANGKVFPVTVNSGSLKINNLGIDLSKDEDTFLVLDFDLSRSLKINGKWEEAKGGKEGHEDKVHMTPVIHIRHGSLYDVTGIATPTGEASPLLVALVPEEIGDTLLTFTHTDTPKWEKGEFRFCKVAPGSYTLKFFDNYTDEGFDVDTSAPLYTYPEPVVVVDRDLSLGTIVLESTTPG</sequence>
<reference evidence="2 3" key="1">
    <citation type="submission" date="2017-01" db="EMBL/GenBank/DDBJ databases">
        <authorList>
            <person name="Erauso G."/>
        </authorList>
    </citation>
    <scope>NUCLEOTIDE SEQUENCE [LARGE SCALE GENOMIC DNA]</scope>
    <source>
        <strain evidence="2">MESINF1</strain>
    </source>
</reference>
<dbReference type="Proteomes" id="UP000250796">
    <property type="component" value="Chromosome MESINF"/>
</dbReference>
<dbReference type="PROSITE" id="PS51257">
    <property type="entry name" value="PROKAR_LIPOPROTEIN"/>
    <property type="match status" value="1"/>
</dbReference>
<feature type="domain" description="DUF4382" evidence="1">
    <location>
        <begin position="31"/>
        <end position="164"/>
    </location>
</feature>
<dbReference type="InterPro" id="IPR025491">
    <property type="entry name" value="DUF4382"/>
</dbReference>
<gene>
    <name evidence="2" type="ORF">MESINF_1438</name>
</gene>
<evidence type="ECO:0000313" key="2">
    <source>
        <dbReference type="EMBL" id="SSC12882.1"/>
    </source>
</evidence>